<dbReference type="RefSeq" id="WP_051100035.1">
    <property type="nucleotide sequence ID" value="NZ_BMLI01000002.1"/>
</dbReference>
<protein>
    <recommendedName>
        <fullName evidence="4">Glycosyltransferase RgtA/B/C/D-like domain-containing protein</fullName>
    </recommendedName>
</protein>
<comment type="caution">
    <text evidence="2">The sequence shown here is derived from an EMBL/GenBank/DDBJ whole genome shotgun (WGS) entry which is preliminary data.</text>
</comment>
<accession>A0ABQ2I9Z3</accession>
<feature type="transmembrane region" description="Helical" evidence="1">
    <location>
        <begin position="138"/>
        <end position="155"/>
    </location>
</feature>
<evidence type="ECO:0000256" key="1">
    <source>
        <dbReference type="SAM" id="Phobius"/>
    </source>
</evidence>
<feature type="transmembrane region" description="Helical" evidence="1">
    <location>
        <begin position="370"/>
        <end position="393"/>
    </location>
</feature>
<evidence type="ECO:0008006" key="4">
    <source>
        <dbReference type="Google" id="ProtNLM"/>
    </source>
</evidence>
<dbReference type="EMBL" id="BMLI01000002">
    <property type="protein sequence ID" value="GGN02192.1"/>
    <property type="molecule type" value="Genomic_DNA"/>
</dbReference>
<keyword evidence="1" id="KW-0472">Membrane</keyword>
<evidence type="ECO:0000313" key="3">
    <source>
        <dbReference type="Proteomes" id="UP000632339"/>
    </source>
</evidence>
<sequence length="505" mass="58120">MKTTVLRNLSLGYLLLPNLIFSISWFRMPISLCLVIGLLFMYGISYQREKTLRTDLATRHMVEIAFISLAIIAFSGIGGFCFQAFDFWAHNSKYYTLYNQSWPVLFKENGRYACHYFGFFLVPALISKGLGQPSGIALYLWASVGLFIGICWIFIFTQKSYLSLIFFLSLGGIGHVTKVLFLRAIGLNYHVPPFFTEIWPVLYQTQWAPNQLIPIIIVSCILFNDYVYIKKPEKSFLAVISIFIWGIFPSIVFVVIFGLLIILRYYREPQYFLKPRPMLDLFVPGLLFIPTFFFFLQGKNSVVSGFIWQFNPLNEIAFHYFFGVVIDLAVLYGIVLILKLHRSQYSGVIHSLFLLLIAISLFRMGKWNDWFLRGSTPVLTLLSLFILHRFAAWVKEHPGWYKMRVAYPIVIFLLLGLVVPISHIKRALSENVVTHSLFPDKVKFTPYPYDQYEDFYQLGKAIYSQQEANQFVGQKGSFYELYLARPTDNDGSAMAGSKATVGSQP</sequence>
<name>A0ABQ2I9Z3_9BACT</name>
<keyword evidence="1" id="KW-0812">Transmembrane</keyword>
<feature type="transmembrane region" description="Helical" evidence="1">
    <location>
        <begin position="161"/>
        <end position="181"/>
    </location>
</feature>
<feature type="transmembrane region" description="Helical" evidence="1">
    <location>
        <begin position="235"/>
        <end position="266"/>
    </location>
</feature>
<keyword evidence="1" id="KW-1133">Transmembrane helix</keyword>
<dbReference type="Proteomes" id="UP000632339">
    <property type="component" value="Unassembled WGS sequence"/>
</dbReference>
<feature type="transmembrane region" description="Helical" evidence="1">
    <location>
        <begin position="405"/>
        <end position="424"/>
    </location>
</feature>
<feature type="transmembrane region" description="Helical" evidence="1">
    <location>
        <begin position="278"/>
        <end position="296"/>
    </location>
</feature>
<evidence type="ECO:0000313" key="2">
    <source>
        <dbReference type="EMBL" id="GGN02192.1"/>
    </source>
</evidence>
<keyword evidence="3" id="KW-1185">Reference proteome</keyword>
<reference evidence="3" key="1">
    <citation type="journal article" date="2019" name="Int. J. Syst. Evol. Microbiol.">
        <title>The Global Catalogue of Microorganisms (GCM) 10K type strain sequencing project: providing services to taxonomists for standard genome sequencing and annotation.</title>
        <authorList>
            <consortium name="The Broad Institute Genomics Platform"/>
            <consortium name="The Broad Institute Genome Sequencing Center for Infectious Disease"/>
            <person name="Wu L."/>
            <person name="Ma J."/>
        </authorList>
    </citation>
    <scope>NUCLEOTIDE SEQUENCE [LARGE SCALE GENOMIC DNA]</scope>
    <source>
        <strain evidence="3">CGMCC 1.6375</strain>
    </source>
</reference>
<proteinExistence type="predicted"/>
<gene>
    <name evidence="2" type="ORF">GCM10010967_40970</name>
</gene>
<organism evidence="2 3">
    <name type="scientific">Dyadobacter beijingensis</name>
    <dbReference type="NCBI Taxonomy" id="365489"/>
    <lineage>
        <taxon>Bacteria</taxon>
        <taxon>Pseudomonadati</taxon>
        <taxon>Bacteroidota</taxon>
        <taxon>Cytophagia</taxon>
        <taxon>Cytophagales</taxon>
        <taxon>Spirosomataceae</taxon>
        <taxon>Dyadobacter</taxon>
    </lineage>
</organism>
<feature type="transmembrane region" description="Helical" evidence="1">
    <location>
        <begin position="345"/>
        <end position="364"/>
    </location>
</feature>
<feature type="transmembrane region" description="Helical" evidence="1">
    <location>
        <begin position="20"/>
        <end position="44"/>
    </location>
</feature>
<feature type="transmembrane region" description="Helical" evidence="1">
    <location>
        <begin position="64"/>
        <end position="89"/>
    </location>
</feature>
<feature type="transmembrane region" description="Helical" evidence="1">
    <location>
        <begin position="316"/>
        <end position="338"/>
    </location>
</feature>
<feature type="transmembrane region" description="Helical" evidence="1">
    <location>
        <begin position="212"/>
        <end position="229"/>
    </location>
</feature>